<dbReference type="EMBL" id="BARU01006818">
    <property type="protein sequence ID" value="GAH37325.1"/>
    <property type="molecule type" value="Genomic_DNA"/>
</dbReference>
<dbReference type="CDD" id="cd00093">
    <property type="entry name" value="HTH_XRE"/>
    <property type="match status" value="1"/>
</dbReference>
<dbReference type="GO" id="GO:0003677">
    <property type="term" value="F:DNA binding"/>
    <property type="evidence" value="ECO:0007669"/>
    <property type="project" value="InterPro"/>
</dbReference>
<dbReference type="SUPFAM" id="SSF47413">
    <property type="entry name" value="lambda repressor-like DNA-binding domains"/>
    <property type="match status" value="1"/>
</dbReference>
<proteinExistence type="predicted"/>
<dbReference type="Gene3D" id="1.10.260.40">
    <property type="entry name" value="lambda repressor-like DNA-binding domains"/>
    <property type="match status" value="1"/>
</dbReference>
<reference evidence="1" key="1">
    <citation type="journal article" date="2014" name="Front. Microbiol.">
        <title>High frequency of phylogenetically diverse reductive dehalogenase-homologous genes in deep subseafloor sedimentary metagenomes.</title>
        <authorList>
            <person name="Kawai M."/>
            <person name="Futagami T."/>
            <person name="Toyoda A."/>
            <person name="Takaki Y."/>
            <person name="Nishi S."/>
            <person name="Hori S."/>
            <person name="Arai W."/>
            <person name="Tsubouchi T."/>
            <person name="Morono Y."/>
            <person name="Uchiyama I."/>
            <person name="Ito T."/>
            <person name="Fujiyama A."/>
            <person name="Inagaki F."/>
            <person name="Takami H."/>
        </authorList>
    </citation>
    <scope>NUCLEOTIDE SEQUENCE</scope>
    <source>
        <strain evidence="1">Expedition CK06-06</strain>
    </source>
</reference>
<accession>X1FXN8</accession>
<evidence type="ECO:0000313" key="1">
    <source>
        <dbReference type="EMBL" id="GAH37325.1"/>
    </source>
</evidence>
<comment type="caution">
    <text evidence="1">The sequence shown here is derived from an EMBL/GenBank/DDBJ whole genome shotgun (WGS) entry which is preliminary data.</text>
</comment>
<dbReference type="InterPro" id="IPR001387">
    <property type="entry name" value="Cro/C1-type_HTH"/>
</dbReference>
<dbReference type="AlphaFoldDB" id="X1FXN8"/>
<gene>
    <name evidence="1" type="ORF">S03H2_13432</name>
</gene>
<sequence length="127" mass="14446">MTRSKQKPKAFCCECGDPIYANVDPSRDVVCAKCTNKKVNTLIVLEKKMKTDFKDTKDFNEKVGMFDVENKRKHHAGTQLRKIRKAKGFSQKIMALELGCSERHLKRMESGVLPLNKAVLKLFSLQG</sequence>
<organism evidence="1">
    <name type="scientific">marine sediment metagenome</name>
    <dbReference type="NCBI Taxonomy" id="412755"/>
    <lineage>
        <taxon>unclassified sequences</taxon>
        <taxon>metagenomes</taxon>
        <taxon>ecological metagenomes</taxon>
    </lineage>
</organism>
<protein>
    <submittedName>
        <fullName evidence="1">Uncharacterized protein</fullName>
    </submittedName>
</protein>
<dbReference type="InterPro" id="IPR010982">
    <property type="entry name" value="Lambda_DNA-bd_dom_sf"/>
</dbReference>
<name>X1FXN8_9ZZZZ</name>